<dbReference type="NCBIfam" id="NF004160">
    <property type="entry name" value="PRK05627.1-3"/>
    <property type="match status" value="1"/>
</dbReference>
<gene>
    <name evidence="17" type="primary">ribF</name>
    <name evidence="17" type="ORF">AAIA72_07975</name>
</gene>
<evidence type="ECO:0000313" key="17">
    <source>
        <dbReference type="EMBL" id="XDT73897.1"/>
    </source>
</evidence>
<organism evidence="17">
    <name type="scientific">Thermohahella caldifontis</name>
    <dbReference type="NCBI Taxonomy" id="3142973"/>
    <lineage>
        <taxon>Bacteria</taxon>
        <taxon>Pseudomonadati</taxon>
        <taxon>Pseudomonadota</taxon>
        <taxon>Gammaproteobacteria</taxon>
        <taxon>Oceanospirillales</taxon>
        <taxon>Hahellaceae</taxon>
        <taxon>Thermohahella</taxon>
    </lineage>
</organism>
<keyword evidence="4 15" id="KW-0285">Flavoprotein</keyword>
<dbReference type="AlphaFoldDB" id="A0AB39UZV5"/>
<feature type="domain" description="Riboflavin kinase" evidence="16">
    <location>
        <begin position="184"/>
        <end position="307"/>
    </location>
</feature>
<keyword evidence="9 15" id="KW-0418">Kinase</keyword>
<evidence type="ECO:0000256" key="6">
    <source>
        <dbReference type="ARBA" id="ARBA00022679"/>
    </source>
</evidence>
<evidence type="ECO:0000259" key="16">
    <source>
        <dbReference type="SMART" id="SM00904"/>
    </source>
</evidence>
<keyword evidence="6 15" id="KW-0808">Transferase</keyword>
<name>A0AB39UZV5_9GAMM</name>
<dbReference type="GO" id="GO:0009231">
    <property type="term" value="P:riboflavin biosynthetic process"/>
    <property type="evidence" value="ECO:0007669"/>
    <property type="project" value="InterPro"/>
</dbReference>
<dbReference type="InterPro" id="IPR015864">
    <property type="entry name" value="FAD_synthase"/>
</dbReference>
<dbReference type="SMART" id="SM00904">
    <property type="entry name" value="Flavokinase"/>
    <property type="match status" value="1"/>
</dbReference>
<dbReference type="NCBIfam" id="TIGR00083">
    <property type="entry name" value="ribF"/>
    <property type="match status" value="1"/>
</dbReference>
<comment type="similarity">
    <text evidence="15">Belongs to the ribF family.</text>
</comment>
<evidence type="ECO:0000256" key="7">
    <source>
        <dbReference type="ARBA" id="ARBA00022695"/>
    </source>
</evidence>
<dbReference type="RefSeq" id="WP_369602875.1">
    <property type="nucleotide sequence ID" value="NZ_CP154858.1"/>
</dbReference>
<dbReference type="Pfam" id="PF06574">
    <property type="entry name" value="FAD_syn"/>
    <property type="match status" value="1"/>
</dbReference>
<dbReference type="EMBL" id="CP154858">
    <property type="protein sequence ID" value="XDT73897.1"/>
    <property type="molecule type" value="Genomic_DNA"/>
</dbReference>
<dbReference type="KEGG" id="tcd:AAIA72_07975"/>
<keyword evidence="12" id="KW-0511">Multifunctional enzyme</keyword>
<dbReference type="GO" id="GO:0005524">
    <property type="term" value="F:ATP binding"/>
    <property type="evidence" value="ECO:0007669"/>
    <property type="project" value="UniProtKB-UniRule"/>
</dbReference>
<dbReference type="FunFam" id="3.40.50.620:FF:000021">
    <property type="entry name" value="Riboflavin biosynthesis protein"/>
    <property type="match status" value="1"/>
</dbReference>
<evidence type="ECO:0000256" key="4">
    <source>
        <dbReference type="ARBA" id="ARBA00022630"/>
    </source>
</evidence>
<evidence type="ECO:0000256" key="8">
    <source>
        <dbReference type="ARBA" id="ARBA00022741"/>
    </source>
</evidence>
<evidence type="ECO:0000256" key="3">
    <source>
        <dbReference type="ARBA" id="ARBA00005201"/>
    </source>
</evidence>
<accession>A0AB39UZV5</accession>
<evidence type="ECO:0000256" key="12">
    <source>
        <dbReference type="ARBA" id="ARBA00023268"/>
    </source>
</evidence>
<proteinExistence type="inferred from homology"/>
<evidence type="ECO:0000256" key="1">
    <source>
        <dbReference type="ARBA" id="ARBA00002121"/>
    </source>
</evidence>
<dbReference type="NCBIfam" id="NF004163">
    <property type="entry name" value="PRK05627.1-6"/>
    <property type="match status" value="1"/>
</dbReference>
<comment type="function">
    <text evidence="1">Catalyzes the phosphorylation of riboflavin to FMN followed by the adenylation of FMN to FAD.</text>
</comment>
<dbReference type="NCBIfam" id="NF004159">
    <property type="entry name" value="PRK05627.1-2"/>
    <property type="match status" value="1"/>
</dbReference>
<comment type="pathway">
    <text evidence="3 15">Cofactor biosynthesis; FMN biosynthesis; FMN from riboflavin (ATP route): step 1/1.</text>
</comment>
<dbReference type="PIRSF" id="PIRSF004491">
    <property type="entry name" value="FAD_Synth"/>
    <property type="match status" value="1"/>
</dbReference>
<dbReference type="GO" id="GO:0003919">
    <property type="term" value="F:FMN adenylyltransferase activity"/>
    <property type="evidence" value="ECO:0007669"/>
    <property type="project" value="UniProtKB-UniRule"/>
</dbReference>
<evidence type="ECO:0000256" key="15">
    <source>
        <dbReference type="PIRNR" id="PIRNR004491"/>
    </source>
</evidence>
<evidence type="ECO:0000256" key="5">
    <source>
        <dbReference type="ARBA" id="ARBA00022643"/>
    </source>
</evidence>
<dbReference type="EC" id="2.7.7.2" evidence="15"/>
<dbReference type="SUPFAM" id="SSF52374">
    <property type="entry name" value="Nucleotidylyl transferase"/>
    <property type="match status" value="1"/>
</dbReference>
<dbReference type="GO" id="GO:0009398">
    <property type="term" value="P:FMN biosynthetic process"/>
    <property type="evidence" value="ECO:0007669"/>
    <property type="project" value="UniProtKB-UniRule"/>
</dbReference>
<keyword evidence="8 15" id="KW-0547">Nucleotide-binding</keyword>
<dbReference type="InterPro" id="IPR015865">
    <property type="entry name" value="Riboflavin_kinase_bac/euk"/>
</dbReference>
<keyword evidence="10 15" id="KW-0274">FAD</keyword>
<keyword evidence="5 15" id="KW-0288">FMN</keyword>
<evidence type="ECO:0000256" key="14">
    <source>
        <dbReference type="ARBA" id="ARBA00049494"/>
    </source>
</evidence>
<protein>
    <recommendedName>
        <fullName evidence="15">Riboflavin biosynthesis protein</fullName>
    </recommendedName>
    <domain>
        <recommendedName>
            <fullName evidence="15">Riboflavin kinase</fullName>
            <ecNumber evidence="15">2.7.1.26</ecNumber>
        </recommendedName>
        <alternativeName>
            <fullName evidence="15">Flavokinase</fullName>
        </alternativeName>
    </domain>
    <domain>
        <recommendedName>
            <fullName evidence="15">FMN adenylyltransferase</fullName>
            <ecNumber evidence="15">2.7.7.2</ecNumber>
        </recommendedName>
        <alternativeName>
            <fullName evidence="15">FAD pyrophosphorylase</fullName>
        </alternativeName>
        <alternativeName>
            <fullName evidence="15">FAD synthase</fullName>
        </alternativeName>
    </domain>
</protein>
<dbReference type="InterPro" id="IPR023465">
    <property type="entry name" value="Riboflavin_kinase_dom_sf"/>
</dbReference>
<dbReference type="Pfam" id="PF01687">
    <property type="entry name" value="Flavokinase"/>
    <property type="match status" value="1"/>
</dbReference>
<comment type="catalytic activity">
    <reaction evidence="13 15">
        <text>riboflavin + ATP = FMN + ADP + H(+)</text>
        <dbReference type="Rhea" id="RHEA:14357"/>
        <dbReference type="ChEBI" id="CHEBI:15378"/>
        <dbReference type="ChEBI" id="CHEBI:30616"/>
        <dbReference type="ChEBI" id="CHEBI:57986"/>
        <dbReference type="ChEBI" id="CHEBI:58210"/>
        <dbReference type="ChEBI" id="CHEBI:456216"/>
        <dbReference type="EC" id="2.7.1.26"/>
    </reaction>
</comment>
<dbReference type="InterPro" id="IPR014729">
    <property type="entry name" value="Rossmann-like_a/b/a_fold"/>
</dbReference>
<keyword evidence="7 15" id="KW-0548">Nucleotidyltransferase</keyword>
<dbReference type="Gene3D" id="2.40.30.30">
    <property type="entry name" value="Riboflavin kinase-like"/>
    <property type="match status" value="1"/>
</dbReference>
<evidence type="ECO:0000256" key="11">
    <source>
        <dbReference type="ARBA" id="ARBA00022840"/>
    </source>
</evidence>
<evidence type="ECO:0000256" key="2">
    <source>
        <dbReference type="ARBA" id="ARBA00004726"/>
    </source>
</evidence>
<dbReference type="CDD" id="cd02064">
    <property type="entry name" value="FAD_synthetase_N"/>
    <property type="match status" value="1"/>
</dbReference>
<dbReference type="Gene3D" id="3.40.50.620">
    <property type="entry name" value="HUPs"/>
    <property type="match status" value="1"/>
</dbReference>
<dbReference type="GO" id="GO:0008531">
    <property type="term" value="F:riboflavin kinase activity"/>
    <property type="evidence" value="ECO:0007669"/>
    <property type="project" value="UniProtKB-UniRule"/>
</dbReference>
<evidence type="ECO:0000256" key="13">
    <source>
        <dbReference type="ARBA" id="ARBA00047880"/>
    </source>
</evidence>
<dbReference type="EC" id="2.7.1.26" evidence="15"/>
<keyword evidence="11 15" id="KW-0067">ATP-binding</keyword>
<dbReference type="PANTHER" id="PTHR22749:SF6">
    <property type="entry name" value="RIBOFLAVIN KINASE"/>
    <property type="match status" value="1"/>
</dbReference>
<evidence type="ECO:0000256" key="10">
    <source>
        <dbReference type="ARBA" id="ARBA00022827"/>
    </source>
</evidence>
<dbReference type="PANTHER" id="PTHR22749">
    <property type="entry name" value="RIBOFLAVIN KINASE/FMN ADENYLYLTRANSFERASE"/>
    <property type="match status" value="1"/>
</dbReference>
<sequence length="311" mass="34650">MRIIRGVHNLPGNHAQRCVATIGNFDGVHRGHQAIVQRVCERARELGLPACVMVFEPQPLEFFAPDAAPARLMRFRDKVEALRALGVDQVVCLQFNRRLRDMSALTFIERVLVRGLGVRHLVVGDDFRFGCDRSGDFAMLAHEGALRGFTVEATPTVLVEGARVSSTRVRDALAAGDFGTAERLLGRPYTIAGKVMHGRKLGRTLDVPTANVALARRRSPLRGVYVVEARAGDRIWQGVANVGKRPTVSGVRQQLEVHLFGFSGDLYGRRLETRFWCKIRDEHTFDSVQALQAAIHADIAWAHDWFSKHSN</sequence>
<dbReference type="InterPro" id="IPR023468">
    <property type="entry name" value="Riboflavin_kinase"/>
</dbReference>
<comment type="pathway">
    <text evidence="2 15">Cofactor biosynthesis; FAD biosynthesis; FAD from FMN: step 1/1.</text>
</comment>
<dbReference type="SUPFAM" id="SSF82114">
    <property type="entry name" value="Riboflavin kinase-like"/>
    <property type="match status" value="1"/>
</dbReference>
<dbReference type="InterPro" id="IPR002606">
    <property type="entry name" value="Riboflavin_kinase_bac"/>
</dbReference>
<dbReference type="GO" id="GO:0006747">
    <property type="term" value="P:FAD biosynthetic process"/>
    <property type="evidence" value="ECO:0007669"/>
    <property type="project" value="UniProtKB-UniRule"/>
</dbReference>
<comment type="catalytic activity">
    <reaction evidence="14 15">
        <text>FMN + ATP + H(+) = FAD + diphosphate</text>
        <dbReference type="Rhea" id="RHEA:17237"/>
        <dbReference type="ChEBI" id="CHEBI:15378"/>
        <dbReference type="ChEBI" id="CHEBI:30616"/>
        <dbReference type="ChEBI" id="CHEBI:33019"/>
        <dbReference type="ChEBI" id="CHEBI:57692"/>
        <dbReference type="ChEBI" id="CHEBI:58210"/>
        <dbReference type="EC" id="2.7.7.2"/>
    </reaction>
</comment>
<evidence type="ECO:0000256" key="9">
    <source>
        <dbReference type="ARBA" id="ARBA00022777"/>
    </source>
</evidence>
<reference evidence="17" key="1">
    <citation type="submission" date="2024-05" db="EMBL/GenBank/DDBJ databases">
        <title>Genome sequencing of novel strain.</title>
        <authorList>
            <person name="Ganbat D."/>
            <person name="Ganbat S."/>
            <person name="Lee S.-J."/>
        </authorList>
    </citation>
    <scope>NUCLEOTIDE SEQUENCE</scope>
    <source>
        <strain evidence="17">SMD15-11</strain>
    </source>
</reference>